<dbReference type="Pfam" id="PF09334">
    <property type="entry name" value="tRNA-synt_1g"/>
    <property type="match status" value="2"/>
</dbReference>
<dbReference type="CDD" id="cd00814">
    <property type="entry name" value="MetRS_core"/>
    <property type="match status" value="1"/>
</dbReference>
<dbReference type="GO" id="GO:0004825">
    <property type="term" value="F:methionine-tRNA ligase activity"/>
    <property type="evidence" value="ECO:0007669"/>
    <property type="project" value="UniProtKB-EC"/>
</dbReference>
<dbReference type="PANTHER" id="PTHR43326:SF1">
    <property type="entry name" value="METHIONINE--TRNA LIGASE, MITOCHONDRIAL"/>
    <property type="match status" value="1"/>
</dbReference>
<evidence type="ECO:0000256" key="7">
    <source>
        <dbReference type="ARBA" id="ARBA00030904"/>
    </source>
</evidence>
<dbReference type="SUPFAM" id="SSF47323">
    <property type="entry name" value="Anticodon-binding domain of a subclass of class I aminoacyl-tRNA synthetases"/>
    <property type="match status" value="1"/>
</dbReference>
<dbReference type="SUPFAM" id="SSF52374">
    <property type="entry name" value="Nucleotidylyl transferase"/>
    <property type="match status" value="1"/>
</dbReference>
<name>C1ML51_MICPC</name>
<gene>
    <name evidence="10" type="ORF">MICPUCDRAFT_49468</name>
</gene>
<feature type="domain" description="Methionyl/Leucyl tRNA synthetase" evidence="9">
    <location>
        <begin position="201"/>
        <end position="437"/>
    </location>
</feature>
<keyword evidence="11" id="KW-1185">Reference proteome</keyword>
<keyword evidence="4 8" id="KW-0067">ATP-binding</keyword>
<keyword evidence="5 8" id="KW-0648">Protein biosynthesis</keyword>
<evidence type="ECO:0000256" key="4">
    <source>
        <dbReference type="ARBA" id="ARBA00022840"/>
    </source>
</evidence>
<dbReference type="FunFam" id="2.170.220.10:FF:000002">
    <property type="entry name" value="Methionine--tRNA ligase"/>
    <property type="match status" value="1"/>
</dbReference>
<dbReference type="STRING" id="564608.C1ML51"/>
<dbReference type="OMA" id="NMFLPDR"/>
<proteinExistence type="inferred from homology"/>
<dbReference type="KEGG" id="mpp:MICPUCDRAFT_49468"/>
<dbReference type="Gene3D" id="3.40.50.620">
    <property type="entry name" value="HUPs"/>
    <property type="match status" value="1"/>
</dbReference>
<dbReference type="InterPro" id="IPR009080">
    <property type="entry name" value="tRNAsynth_Ia_anticodon-bd"/>
</dbReference>
<dbReference type="PANTHER" id="PTHR43326">
    <property type="entry name" value="METHIONYL-TRNA SYNTHETASE"/>
    <property type="match status" value="1"/>
</dbReference>
<dbReference type="OrthoDB" id="24670at2759"/>
<evidence type="ECO:0000256" key="1">
    <source>
        <dbReference type="ARBA" id="ARBA00012838"/>
    </source>
</evidence>
<dbReference type="GO" id="GO:0005524">
    <property type="term" value="F:ATP binding"/>
    <property type="evidence" value="ECO:0007669"/>
    <property type="project" value="UniProtKB-KW"/>
</dbReference>
<dbReference type="RefSeq" id="XP_003056114.1">
    <property type="nucleotide sequence ID" value="XM_003056068.1"/>
</dbReference>
<feature type="domain" description="Methionyl/Leucyl tRNA synthetase" evidence="9">
    <location>
        <begin position="64"/>
        <end position="195"/>
    </location>
</feature>
<evidence type="ECO:0000256" key="2">
    <source>
        <dbReference type="ARBA" id="ARBA00022598"/>
    </source>
</evidence>
<dbReference type="Gene3D" id="2.170.220.10">
    <property type="match status" value="1"/>
</dbReference>
<evidence type="ECO:0000256" key="8">
    <source>
        <dbReference type="RuleBase" id="RU363039"/>
    </source>
</evidence>
<evidence type="ECO:0000313" key="10">
    <source>
        <dbReference type="EMBL" id="EEH59490.1"/>
    </source>
</evidence>
<dbReference type="InterPro" id="IPR023457">
    <property type="entry name" value="Met-tRNA_synth_2"/>
</dbReference>
<dbReference type="GO" id="GO:0006431">
    <property type="term" value="P:methionyl-tRNA aminoacylation"/>
    <property type="evidence" value="ECO:0007669"/>
    <property type="project" value="InterPro"/>
</dbReference>
<dbReference type="AlphaFoldDB" id="C1ML51"/>
<dbReference type="EMBL" id="GG663736">
    <property type="protein sequence ID" value="EEH59490.1"/>
    <property type="molecule type" value="Genomic_DNA"/>
</dbReference>
<dbReference type="PRINTS" id="PR01041">
    <property type="entry name" value="TRNASYNTHMET"/>
</dbReference>
<dbReference type="EC" id="6.1.1.10" evidence="1"/>
<keyword evidence="3 8" id="KW-0547">Nucleotide-binding</keyword>
<dbReference type="InterPro" id="IPR014729">
    <property type="entry name" value="Rossmann-like_a/b/a_fold"/>
</dbReference>
<evidence type="ECO:0000256" key="3">
    <source>
        <dbReference type="ARBA" id="ARBA00022741"/>
    </source>
</evidence>
<evidence type="ECO:0000313" key="11">
    <source>
        <dbReference type="Proteomes" id="UP000001876"/>
    </source>
</evidence>
<dbReference type="eggNOG" id="KOG0436">
    <property type="taxonomic scope" value="Eukaryota"/>
</dbReference>
<comment type="similarity">
    <text evidence="8">Belongs to the class-I aminoacyl-tRNA synthetase family.</text>
</comment>
<keyword evidence="6 8" id="KW-0030">Aminoacyl-tRNA synthetase</keyword>
<sequence length="600" mass="67856">MLSKLQPAGAFVSRHLNAPKHSLKSKLSNARRAFLAVSRNSKKLRSNRSSVTTSSTSPPVEKCFVTTPIYYVNDQPHIGHVYTSTIADAYARFQRSRGRDVFFLTGTDEHGLKVEQSAQKRGISPQELADENSATFRQVLDDMGITFDGFIRTTEPYHKSQVQHFVDKLREKGDVYLGKFEGWYDEGQEEYYTETKAKELDYKSPVSGKDMARSSEENYYFKLSAYQRQLEKLHEECPDFLSPPARRNEILSRLSQGLNDVPISRTNFKWGIAMPNDDNHIIYVWIDALLNYITALGLAEEPSQPAASAGVATRRLKGELKDYWPASLHIMAKEISWFHAVIWPALLMALEMPLPERVHAHGFWIRDGKKMSKSLGNFVDLKTITRYTDHYGLDSFRYFLLVDGPIAAQDANFASSRVQEVYNTDLVNTLGNSLSRTTAMVNKYYNGIIPTEQQIQGIRITFGKRYDWPVVTAEAANQVMHAVEALEFPKAATAAVALVAKVDHFINELEPFRLAKDETKAEELGAVLYQCLEVLRIACVLLEPFLPNKMREVSENLDLGHGTLDERVKWGLLQPGSTVKKMTLFPRVAPLDELGMPVSM</sequence>
<dbReference type="NCBIfam" id="TIGR00398">
    <property type="entry name" value="metG"/>
    <property type="match status" value="1"/>
</dbReference>
<dbReference type="InterPro" id="IPR033911">
    <property type="entry name" value="MetRS_core"/>
</dbReference>
<evidence type="ECO:0000256" key="6">
    <source>
        <dbReference type="ARBA" id="ARBA00023146"/>
    </source>
</evidence>
<dbReference type="Proteomes" id="UP000001876">
    <property type="component" value="Unassembled WGS sequence"/>
</dbReference>
<accession>C1ML51</accession>
<protein>
    <recommendedName>
        <fullName evidence="1">methionine--tRNA ligase</fullName>
        <ecNumber evidence="1">6.1.1.10</ecNumber>
    </recommendedName>
    <alternativeName>
        <fullName evidence="7">Methionyl-tRNA synthetase</fullName>
    </alternativeName>
</protein>
<dbReference type="GeneID" id="9682003"/>
<evidence type="ECO:0000256" key="5">
    <source>
        <dbReference type="ARBA" id="ARBA00022917"/>
    </source>
</evidence>
<keyword evidence="2 8" id="KW-0436">Ligase</keyword>
<dbReference type="InterPro" id="IPR015413">
    <property type="entry name" value="Methionyl/Leucyl_tRNA_Synth"/>
</dbReference>
<evidence type="ECO:0000259" key="9">
    <source>
        <dbReference type="Pfam" id="PF09334"/>
    </source>
</evidence>
<organism evidence="11">
    <name type="scientific">Micromonas pusilla (strain CCMP1545)</name>
    <name type="common">Picoplanktonic green alga</name>
    <dbReference type="NCBI Taxonomy" id="564608"/>
    <lineage>
        <taxon>Eukaryota</taxon>
        <taxon>Viridiplantae</taxon>
        <taxon>Chlorophyta</taxon>
        <taxon>Mamiellophyceae</taxon>
        <taxon>Mamiellales</taxon>
        <taxon>Mamiellaceae</taxon>
        <taxon>Micromonas</taxon>
    </lineage>
</organism>
<dbReference type="Gene3D" id="1.10.730.10">
    <property type="entry name" value="Isoleucyl-tRNA Synthetase, Domain 1"/>
    <property type="match status" value="1"/>
</dbReference>
<dbReference type="InterPro" id="IPR014758">
    <property type="entry name" value="Met-tRNA_synth"/>
</dbReference>
<reference evidence="10 11" key="1">
    <citation type="journal article" date="2009" name="Science">
        <title>Green evolution and dynamic adaptations revealed by genomes of the marine picoeukaryotes Micromonas.</title>
        <authorList>
            <person name="Worden A.Z."/>
            <person name="Lee J.H."/>
            <person name="Mock T."/>
            <person name="Rouze P."/>
            <person name="Simmons M.P."/>
            <person name="Aerts A.L."/>
            <person name="Allen A.E."/>
            <person name="Cuvelier M.L."/>
            <person name="Derelle E."/>
            <person name="Everett M.V."/>
            <person name="Foulon E."/>
            <person name="Grimwood J."/>
            <person name="Gundlach H."/>
            <person name="Henrissat B."/>
            <person name="Napoli C."/>
            <person name="McDonald S.M."/>
            <person name="Parker M.S."/>
            <person name="Rombauts S."/>
            <person name="Salamov A."/>
            <person name="Von Dassow P."/>
            <person name="Badger J.H."/>
            <person name="Coutinho P.M."/>
            <person name="Demir E."/>
            <person name="Dubchak I."/>
            <person name="Gentemann C."/>
            <person name="Eikrem W."/>
            <person name="Gready J.E."/>
            <person name="John U."/>
            <person name="Lanier W."/>
            <person name="Lindquist E.A."/>
            <person name="Lucas S."/>
            <person name="Mayer K.F."/>
            <person name="Moreau H."/>
            <person name="Not F."/>
            <person name="Otillar R."/>
            <person name="Panaud O."/>
            <person name="Pangilinan J."/>
            <person name="Paulsen I."/>
            <person name="Piegu B."/>
            <person name="Poliakov A."/>
            <person name="Robbens S."/>
            <person name="Schmutz J."/>
            <person name="Toulza E."/>
            <person name="Wyss T."/>
            <person name="Zelensky A."/>
            <person name="Zhou K."/>
            <person name="Armbrust E.V."/>
            <person name="Bhattacharya D."/>
            <person name="Goodenough U.W."/>
            <person name="Van de Peer Y."/>
            <person name="Grigoriev I.V."/>
        </authorList>
    </citation>
    <scope>NUCLEOTIDE SEQUENCE [LARGE SCALE GENOMIC DNA]</scope>
    <source>
        <strain evidence="10 11">CCMP1545</strain>
    </source>
</reference>